<name>A0A1D1VGZ2_RAMVA</name>
<dbReference type="Proteomes" id="UP000186922">
    <property type="component" value="Unassembled WGS sequence"/>
</dbReference>
<evidence type="ECO:0000313" key="1">
    <source>
        <dbReference type="EMBL" id="GAV00892.1"/>
    </source>
</evidence>
<dbReference type="AlphaFoldDB" id="A0A1D1VGZ2"/>
<comment type="caution">
    <text evidence="1">The sequence shown here is derived from an EMBL/GenBank/DDBJ whole genome shotgun (WGS) entry which is preliminary data.</text>
</comment>
<accession>A0A1D1VGZ2</accession>
<organism evidence="1 2">
    <name type="scientific">Ramazzottius varieornatus</name>
    <name type="common">Water bear</name>
    <name type="synonym">Tardigrade</name>
    <dbReference type="NCBI Taxonomy" id="947166"/>
    <lineage>
        <taxon>Eukaryota</taxon>
        <taxon>Metazoa</taxon>
        <taxon>Ecdysozoa</taxon>
        <taxon>Tardigrada</taxon>
        <taxon>Eutardigrada</taxon>
        <taxon>Parachela</taxon>
        <taxon>Hypsibioidea</taxon>
        <taxon>Ramazzottiidae</taxon>
        <taxon>Ramazzottius</taxon>
    </lineage>
</organism>
<gene>
    <name evidence="1" type="primary">RvY_11679-1</name>
    <name evidence="1" type="synonym">RvY_11679.1</name>
    <name evidence="1" type="ORF">RvY_11679</name>
</gene>
<sequence>MADQLTVANVGPQFLTALFAQLGLGAVEEVAVRAGTAVLPERTRFWDSTVHLEAIISKLFGNRFPEQLLDIQKVLKASLDELEKRTTLTTEENTILLEMNPRIHGIEVAHRALVRYLQAPTVLRLEQELWTSCMARMGPRDSLHYFFTEVKAEHGNSLLDRIMKNCEKERNFTKFQMWSKKIKNAIVTGVYTRAFELRVGMERDRSPESQISIFEQLTEMQTNQQSVFDELDRAYVRLTWHFIRAPCEDSGKKGCGLAGPPETSHCSELGCLVYKFLKKQEKDTKDRLLAALREKWPHMMWKVAVGVSSSQLNATRLNPAPRNFTPQLNWRRLWFHAHGTNQEQALAVVPFGDKTSYTHGCLVRVAPLKWTLRTKEAREYGVVAAVFWCDESEAITTTTVWEDIRRRLQNESEALSSFVDQHALHRR</sequence>
<protein>
    <submittedName>
        <fullName evidence="1">Uncharacterized protein</fullName>
    </submittedName>
</protein>
<reference evidence="1 2" key="1">
    <citation type="journal article" date="2016" name="Nat. Commun.">
        <title>Extremotolerant tardigrade genome and improved radiotolerance of human cultured cells by tardigrade-unique protein.</title>
        <authorList>
            <person name="Hashimoto T."/>
            <person name="Horikawa D.D."/>
            <person name="Saito Y."/>
            <person name="Kuwahara H."/>
            <person name="Kozuka-Hata H."/>
            <person name="Shin-I T."/>
            <person name="Minakuchi Y."/>
            <person name="Ohishi K."/>
            <person name="Motoyama A."/>
            <person name="Aizu T."/>
            <person name="Enomoto A."/>
            <person name="Kondo K."/>
            <person name="Tanaka S."/>
            <person name="Hara Y."/>
            <person name="Koshikawa S."/>
            <person name="Sagara H."/>
            <person name="Miura T."/>
            <person name="Yokobori S."/>
            <person name="Miyagawa K."/>
            <person name="Suzuki Y."/>
            <person name="Kubo T."/>
            <person name="Oyama M."/>
            <person name="Kohara Y."/>
            <person name="Fujiyama A."/>
            <person name="Arakawa K."/>
            <person name="Katayama T."/>
            <person name="Toyoda A."/>
            <person name="Kunieda T."/>
        </authorList>
    </citation>
    <scope>NUCLEOTIDE SEQUENCE [LARGE SCALE GENOMIC DNA]</scope>
    <source>
        <strain evidence="1 2">YOKOZUNA-1</strain>
    </source>
</reference>
<proteinExistence type="predicted"/>
<evidence type="ECO:0000313" key="2">
    <source>
        <dbReference type="Proteomes" id="UP000186922"/>
    </source>
</evidence>
<keyword evidence="2" id="KW-1185">Reference proteome</keyword>
<dbReference type="EMBL" id="BDGG01000006">
    <property type="protein sequence ID" value="GAV00892.1"/>
    <property type="molecule type" value="Genomic_DNA"/>
</dbReference>